<dbReference type="AlphaFoldDB" id="A0A6L8K8Q4"/>
<evidence type="ECO:0000313" key="1">
    <source>
        <dbReference type="EMBL" id="MYM22204.1"/>
    </source>
</evidence>
<dbReference type="InterPro" id="IPR036692">
    <property type="entry name" value="Shew3726-like_sf"/>
</dbReference>
<keyword evidence="2" id="KW-1185">Reference proteome</keyword>
<accession>A0A6L8K8Q4</accession>
<sequence length="87" mass="9428">MPVFFPELPARCTAVATVAFDAYYNGDRIICEISAEALNDHFGAVSFSSSDLVAAFERNRFLIETVARAVLPARAPAGRCLLVTADF</sequence>
<dbReference type="Proteomes" id="UP000479335">
    <property type="component" value="Unassembled WGS sequence"/>
</dbReference>
<name>A0A6L8K8Q4_9BURK</name>
<organism evidence="1 2">
    <name type="scientific">Duganella flavida</name>
    <dbReference type="NCBI Taxonomy" id="2692175"/>
    <lineage>
        <taxon>Bacteria</taxon>
        <taxon>Pseudomonadati</taxon>
        <taxon>Pseudomonadota</taxon>
        <taxon>Betaproteobacteria</taxon>
        <taxon>Burkholderiales</taxon>
        <taxon>Oxalobacteraceae</taxon>
        <taxon>Telluria group</taxon>
        <taxon>Duganella</taxon>
    </lineage>
</organism>
<reference evidence="1 2" key="1">
    <citation type="submission" date="2019-12" db="EMBL/GenBank/DDBJ databases">
        <title>Novel species isolated from a subtropical stream in China.</title>
        <authorList>
            <person name="Lu H."/>
        </authorList>
    </citation>
    <scope>NUCLEOTIDE SEQUENCE [LARGE SCALE GENOMIC DNA]</scope>
    <source>
        <strain evidence="1 2">FT135W</strain>
    </source>
</reference>
<dbReference type="SUPFAM" id="SSF160272">
    <property type="entry name" value="Shew3726-like"/>
    <property type="match status" value="1"/>
</dbReference>
<dbReference type="EMBL" id="WWCN01000003">
    <property type="protein sequence ID" value="MYM22204.1"/>
    <property type="molecule type" value="Genomic_DNA"/>
</dbReference>
<gene>
    <name evidence="1" type="ORF">GTP46_06065</name>
</gene>
<protein>
    <submittedName>
        <fullName evidence="1">DUF1488 family protein</fullName>
    </submittedName>
</protein>
<dbReference type="Gene3D" id="3.30.160.140">
    <property type="entry name" value="Shew3726-like"/>
    <property type="match status" value="1"/>
</dbReference>
<dbReference type="InterPro" id="IPR009962">
    <property type="entry name" value="DUF1488"/>
</dbReference>
<dbReference type="RefSeq" id="WP_161005712.1">
    <property type="nucleotide sequence ID" value="NZ_WWCN01000003.1"/>
</dbReference>
<evidence type="ECO:0000313" key="2">
    <source>
        <dbReference type="Proteomes" id="UP000479335"/>
    </source>
</evidence>
<proteinExistence type="predicted"/>
<dbReference type="Pfam" id="PF07369">
    <property type="entry name" value="DUF1488"/>
    <property type="match status" value="1"/>
</dbReference>
<comment type="caution">
    <text evidence="1">The sequence shown here is derived from an EMBL/GenBank/DDBJ whole genome shotgun (WGS) entry which is preliminary data.</text>
</comment>